<accession>A0A821VIN5</accession>
<keyword evidence="3" id="KW-1185">Reference proteome</keyword>
<dbReference type="OrthoDB" id="8120989at2759"/>
<reference evidence="2" key="1">
    <citation type="submission" date="2021-02" db="EMBL/GenBank/DDBJ databases">
        <authorList>
            <person name="Steward A R."/>
        </authorList>
    </citation>
    <scope>NUCLEOTIDE SEQUENCE</scope>
</reference>
<dbReference type="InterPro" id="IPR048366">
    <property type="entry name" value="TNP-like_GBD"/>
</dbReference>
<dbReference type="Proteomes" id="UP000663880">
    <property type="component" value="Unassembled WGS sequence"/>
</dbReference>
<proteinExistence type="predicted"/>
<name>A0A821VIN5_9NEOP</name>
<gene>
    <name evidence="2" type="ORF">PMACD_LOCUS11886</name>
</gene>
<dbReference type="AlphaFoldDB" id="A0A821VIN5"/>
<sequence>MNKMRVKLATQLFSHSFAVAADHLTTRGDVPEECKNLIDITLLLDNIFDSLNVSSFHVPNGKKYKVRCVIVRDVSTDRRTRDEAGGRVMRCVVEAPAATTDSDPEEEARRA</sequence>
<organism evidence="2 3">
    <name type="scientific">Pieris macdunnoughi</name>
    <dbReference type="NCBI Taxonomy" id="345717"/>
    <lineage>
        <taxon>Eukaryota</taxon>
        <taxon>Metazoa</taxon>
        <taxon>Ecdysozoa</taxon>
        <taxon>Arthropoda</taxon>
        <taxon>Hexapoda</taxon>
        <taxon>Insecta</taxon>
        <taxon>Pterygota</taxon>
        <taxon>Neoptera</taxon>
        <taxon>Endopterygota</taxon>
        <taxon>Lepidoptera</taxon>
        <taxon>Glossata</taxon>
        <taxon>Ditrysia</taxon>
        <taxon>Papilionoidea</taxon>
        <taxon>Pieridae</taxon>
        <taxon>Pierinae</taxon>
        <taxon>Pieris</taxon>
    </lineage>
</organism>
<evidence type="ECO:0000313" key="3">
    <source>
        <dbReference type="Proteomes" id="UP000663880"/>
    </source>
</evidence>
<evidence type="ECO:0000259" key="1">
    <source>
        <dbReference type="Pfam" id="PF21788"/>
    </source>
</evidence>
<protein>
    <recommendedName>
        <fullName evidence="1">Transposable element P transposase-like GTP-binding insertion domain-containing protein</fullName>
    </recommendedName>
</protein>
<dbReference type="Pfam" id="PF21788">
    <property type="entry name" value="TNP-like_GBD"/>
    <property type="match status" value="1"/>
</dbReference>
<feature type="domain" description="Transposable element P transposase-like GTP-binding insertion" evidence="1">
    <location>
        <begin position="2"/>
        <end position="58"/>
    </location>
</feature>
<dbReference type="EMBL" id="CAJOBZ010000043">
    <property type="protein sequence ID" value="CAF4908174.1"/>
    <property type="molecule type" value="Genomic_DNA"/>
</dbReference>
<comment type="caution">
    <text evidence="2">The sequence shown here is derived from an EMBL/GenBank/DDBJ whole genome shotgun (WGS) entry which is preliminary data.</text>
</comment>
<evidence type="ECO:0000313" key="2">
    <source>
        <dbReference type="EMBL" id="CAF4908174.1"/>
    </source>
</evidence>